<feature type="transmembrane region" description="Helical" evidence="1">
    <location>
        <begin position="102"/>
        <end position="119"/>
    </location>
</feature>
<dbReference type="SUPFAM" id="SSF81321">
    <property type="entry name" value="Family A G protein-coupled receptor-like"/>
    <property type="match status" value="1"/>
</dbReference>
<feature type="transmembrane region" description="Helical" evidence="1">
    <location>
        <begin position="72"/>
        <end position="95"/>
    </location>
</feature>
<reference evidence="3" key="1">
    <citation type="submission" date="2022-11" db="UniProtKB">
        <authorList>
            <consortium name="WormBaseParasite"/>
        </authorList>
    </citation>
    <scope>IDENTIFICATION</scope>
</reference>
<dbReference type="WBParaSite" id="PSAMB.scaffold1259size33724.g11944.t1">
    <property type="protein sequence ID" value="PSAMB.scaffold1259size33724.g11944.t1"/>
    <property type="gene ID" value="PSAMB.scaffold1259size33724.g11944"/>
</dbReference>
<dbReference type="Proteomes" id="UP000887566">
    <property type="component" value="Unplaced"/>
</dbReference>
<evidence type="ECO:0000313" key="3">
    <source>
        <dbReference type="WBParaSite" id="PSAMB.scaffold1259size33724.g11944.t1"/>
    </source>
</evidence>
<name>A0A914UVZ5_9BILA</name>
<proteinExistence type="predicted"/>
<feature type="transmembrane region" description="Helical" evidence="1">
    <location>
        <begin position="193"/>
        <end position="213"/>
    </location>
</feature>
<organism evidence="2 3">
    <name type="scientific">Plectus sambesii</name>
    <dbReference type="NCBI Taxonomy" id="2011161"/>
    <lineage>
        <taxon>Eukaryota</taxon>
        <taxon>Metazoa</taxon>
        <taxon>Ecdysozoa</taxon>
        <taxon>Nematoda</taxon>
        <taxon>Chromadorea</taxon>
        <taxon>Plectida</taxon>
        <taxon>Plectina</taxon>
        <taxon>Plectoidea</taxon>
        <taxon>Plectidae</taxon>
        <taxon>Plectus</taxon>
    </lineage>
</organism>
<feature type="transmembrane region" description="Helical" evidence="1">
    <location>
        <begin position="28"/>
        <end position="52"/>
    </location>
</feature>
<dbReference type="Gene3D" id="1.20.1070.10">
    <property type="entry name" value="Rhodopsin 7-helix transmembrane proteins"/>
    <property type="match status" value="1"/>
</dbReference>
<keyword evidence="2" id="KW-1185">Reference proteome</keyword>
<evidence type="ECO:0000256" key="1">
    <source>
        <dbReference type="SAM" id="Phobius"/>
    </source>
</evidence>
<keyword evidence="1" id="KW-0472">Membrane</keyword>
<sequence>MIEWSNGDYVLVNETMVLNFHHPEKMGLAYFLMSVMGLPVAIFQVLAYIVMFVTASRYGKMQANQLGRSNMFITQLKLAITGFITSFILMLVMIWSQRVVRISLAVAWIIALGISSPMIEWSNGDYVMVNETMVLNFHHPEKMGLAYFLMSVIGLPLAILQVLAYIVMFLTASRYGRVQANRPQRSRMFATQLKLAITAFITSFVLMLVMVFTTLASAGGQYFNIYYFIYKIVIDIFYQCNPYVLLTCSSPLRRALFNLLRCPTKQPNFTVTPSQPNIPANVRSVRNSVLSARF</sequence>
<accession>A0A914UVZ5</accession>
<keyword evidence="1" id="KW-1133">Transmembrane helix</keyword>
<keyword evidence="1" id="KW-0812">Transmembrane</keyword>
<protein>
    <submittedName>
        <fullName evidence="3">G-protein coupled receptors family 1 profile domain-containing protein</fullName>
    </submittedName>
</protein>
<feature type="transmembrane region" description="Helical" evidence="1">
    <location>
        <begin position="225"/>
        <end position="246"/>
    </location>
</feature>
<dbReference type="AlphaFoldDB" id="A0A914UVZ5"/>
<evidence type="ECO:0000313" key="2">
    <source>
        <dbReference type="Proteomes" id="UP000887566"/>
    </source>
</evidence>
<feature type="transmembrane region" description="Helical" evidence="1">
    <location>
        <begin position="145"/>
        <end position="172"/>
    </location>
</feature>